<comment type="caution">
    <text evidence="3">The sequence shown here is derived from an EMBL/GenBank/DDBJ whole genome shotgun (WGS) entry which is preliminary data.</text>
</comment>
<dbReference type="AlphaFoldDB" id="A0A3R9SNA9"/>
<reference evidence="3 4" key="1">
    <citation type="submission" date="2018-10" db="EMBL/GenBank/DDBJ databases">
        <title>GWAS and RNA-Seq identify cryptic mechanisms of antimicrobial resistance in Acinetobacter baumannii.</title>
        <authorList>
            <person name="Sahl J.W."/>
        </authorList>
    </citation>
    <scope>NUCLEOTIDE SEQUENCE [LARGE SCALE GENOMIC DNA]</scope>
    <source>
        <strain evidence="3 4">TG41018</strain>
    </source>
</reference>
<dbReference type="InterPro" id="IPR002347">
    <property type="entry name" value="SDR_fam"/>
</dbReference>
<evidence type="ECO:0000313" key="4">
    <source>
        <dbReference type="Proteomes" id="UP000276905"/>
    </source>
</evidence>
<dbReference type="Proteomes" id="UP000276905">
    <property type="component" value="Unassembled WGS sequence"/>
</dbReference>
<evidence type="ECO:0000313" key="3">
    <source>
        <dbReference type="EMBL" id="RSO58821.1"/>
    </source>
</evidence>
<keyword evidence="2" id="KW-0560">Oxidoreductase</keyword>
<evidence type="ECO:0000256" key="1">
    <source>
        <dbReference type="ARBA" id="ARBA00006484"/>
    </source>
</evidence>
<dbReference type="PANTHER" id="PTHR42901">
    <property type="entry name" value="ALCOHOL DEHYDROGENASE"/>
    <property type="match status" value="1"/>
</dbReference>
<dbReference type="EMBL" id="RFES01000003">
    <property type="protein sequence ID" value="RSO58821.1"/>
    <property type="molecule type" value="Genomic_DNA"/>
</dbReference>
<dbReference type="GO" id="GO:0016491">
    <property type="term" value="F:oxidoreductase activity"/>
    <property type="evidence" value="ECO:0007669"/>
    <property type="project" value="UniProtKB-KW"/>
</dbReference>
<dbReference type="PRINTS" id="PR00081">
    <property type="entry name" value="GDHRDH"/>
</dbReference>
<dbReference type="RefSeq" id="WP_125698573.1">
    <property type="nucleotide sequence ID" value="NZ_RFES01000003.1"/>
</dbReference>
<proteinExistence type="inferred from homology"/>
<gene>
    <name evidence="3" type="ORF">EA756_06450</name>
</gene>
<protein>
    <submittedName>
        <fullName evidence="3">SDR family oxidoreductase</fullName>
    </submittedName>
</protein>
<dbReference type="PANTHER" id="PTHR42901:SF1">
    <property type="entry name" value="ALCOHOL DEHYDROGENASE"/>
    <property type="match status" value="1"/>
</dbReference>
<dbReference type="InterPro" id="IPR036291">
    <property type="entry name" value="NAD(P)-bd_dom_sf"/>
</dbReference>
<dbReference type="SUPFAM" id="SSF51735">
    <property type="entry name" value="NAD(P)-binding Rossmann-fold domains"/>
    <property type="match status" value="1"/>
</dbReference>
<accession>A0A3R9SNA9</accession>
<dbReference type="Gene3D" id="3.40.50.720">
    <property type="entry name" value="NAD(P)-binding Rossmann-like Domain"/>
    <property type="match status" value="1"/>
</dbReference>
<sequence length="260" mass="28910">MKTILLTGAGSGFGRLVSFQLAALGWDVTAGCENWPQVTKLRNEIKEKGLDSNIKVIKLDVTDEYDREKAIKENNPDVFLYDAGIMESGAVLEVPQKVLQRVFDINVFSGVALIQGFGRKMVERKSGKIIWVSSIAGIQHFPFFGPYCASKFAVEALAASANEELAPFGVKVCTVNPGPFLTGFNDTGFEAMNQWRDLGGYKLPVDPAGDWLENQYDPEIMVKVIVDTVTDENPKFRNFAPEEMIAQAKNYQQDRWDTKA</sequence>
<dbReference type="NCBIfam" id="NF006776">
    <property type="entry name" value="PRK09291.1"/>
    <property type="match status" value="1"/>
</dbReference>
<dbReference type="CDD" id="cd05374">
    <property type="entry name" value="17beta-HSD-like_SDR_c"/>
    <property type="match status" value="1"/>
</dbReference>
<evidence type="ECO:0000256" key="2">
    <source>
        <dbReference type="ARBA" id="ARBA00023002"/>
    </source>
</evidence>
<name>A0A3R9SNA9_9GAMM</name>
<comment type="similarity">
    <text evidence="1">Belongs to the short-chain dehydrogenases/reductases (SDR) family.</text>
</comment>
<organism evidence="3 4">
    <name type="scientific">Acinetobacter lactucae</name>
    <dbReference type="NCBI Taxonomy" id="1785128"/>
    <lineage>
        <taxon>Bacteria</taxon>
        <taxon>Pseudomonadati</taxon>
        <taxon>Pseudomonadota</taxon>
        <taxon>Gammaproteobacteria</taxon>
        <taxon>Moraxellales</taxon>
        <taxon>Moraxellaceae</taxon>
        <taxon>Acinetobacter</taxon>
        <taxon>Acinetobacter calcoaceticus/baumannii complex</taxon>
    </lineage>
</organism>
<dbReference type="Pfam" id="PF00106">
    <property type="entry name" value="adh_short"/>
    <property type="match status" value="1"/>
</dbReference>